<evidence type="ECO:0000313" key="8">
    <source>
        <dbReference type="Proteomes" id="UP000002505"/>
    </source>
</evidence>
<organism evidence="7 8">
    <name type="scientific">Pseudarthrobacter chlorophenolicus (strain ATCC 700700 / DSM 12829 / CIP 107037 / JCM 12360 / KCTC 9906 / NCIMB 13794 / A6)</name>
    <name type="common">Arthrobacter chlorophenolicus</name>
    <dbReference type="NCBI Taxonomy" id="452863"/>
    <lineage>
        <taxon>Bacteria</taxon>
        <taxon>Bacillati</taxon>
        <taxon>Actinomycetota</taxon>
        <taxon>Actinomycetes</taxon>
        <taxon>Micrococcales</taxon>
        <taxon>Micrococcaceae</taxon>
        <taxon>Pseudarthrobacter</taxon>
    </lineage>
</organism>
<dbReference type="Pfam" id="PF00294">
    <property type="entry name" value="PfkB"/>
    <property type="match status" value="1"/>
</dbReference>
<proteinExistence type="inferred from homology"/>
<keyword evidence="2" id="KW-0808">Transferase</keyword>
<gene>
    <name evidence="7" type="ordered locus">Achl_4616</name>
</gene>
<dbReference type="InterPro" id="IPR002173">
    <property type="entry name" value="Carboh/pur_kinase_PfkB_CS"/>
</dbReference>
<dbReference type="CDD" id="cd01167">
    <property type="entry name" value="bac_FRK"/>
    <property type="match status" value="1"/>
</dbReference>
<evidence type="ECO:0000256" key="1">
    <source>
        <dbReference type="ARBA" id="ARBA00010688"/>
    </source>
</evidence>
<dbReference type="PROSITE" id="PS00584">
    <property type="entry name" value="PFKB_KINASES_2"/>
    <property type="match status" value="1"/>
</dbReference>
<dbReference type="InterPro" id="IPR050306">
    <property type="entry name" value="PfkB_Carbo_kinase"/>
</dbReference>
<sequence>MSPEFQEPGRGGNVLTVIGESLIDRIQSKTRALVADHVGGSPLNVAVGSARLGVPTRFVTHIGEDEYGELISSHLGDNGVEVVTGGTAPTSTATATLGPDGSASYEFALDWDLSSASLTAWANIETSTHLHTGSIATMLMPGARTVHALLADARETATISYDPNCRPTIIQDVDFARRQAELFVGISDIVKASDEDMIWLYPDMSVEAAMQYWLEQGPSLVIVTRGADGPIALTRQARVELPADRITVADTVGAGDSFMAALIAALDQLDLLAPSNRRELLALDHERLQVILHYAIKASGITCSRAGANPPHLSELGTAPSVTTAP</sequence>
<comment type="similarity">
    <text evidence="1">Belongs to the carbohydrate kinase PfkB family.</text>
</comment>
<keyword evidence="4" id="KW-0418">Kinase</keyword>
<dbReference type="PROSITE" id="PS00583">
    <property type="entry name" value="PFKB_KINASES_1"/>
    <property type="match status" value="1"/>
</dbReference>
<keyword evidence="7" id="KW-0614">Plasmid</keyword>
<evidence type="ECO:0000313" key="7">
    <source>
        <dbReference type="EMBL" id="ACL42567.1"/>
    </source>
</evidence>
<evidence type="ECO:0000256" key="2">
    <source>
        <dbReference type="ARBA" id="ARBA00022679"/>
    </source>
</evidence>
<dbReference type="KEGG" id="ach:Achl_4616"/>
<keyword evidence="3" id="KW-0547">Nucleotide-binding</keyword>
<dbReference type="AlphaFoldDB" id="B8HJG9"/>
<name>B8HJG9_PSECP</name>
<dbReference type="RefSeq" id="WP_012623597.1">
    <property type="nucleotide sequence ID" value="NC_011881.1"/>
</dbReference>
<dbReference type="HOGENOM" id="CLU_027634_6_2_11"/>
<dbReference type="Gene3D" id="3.40.1190.20">
    <property type="match status" value="1"/>
</dbReference>
<dbReference type="InterPro" id="IPR029056">
    <property type="entry name" value="Ribokinase-like"/>
</dbReference>
<geneLocation type="plasmid" evidence="7 8">
    <name>pACHL02</name>
</geneLocation>
<dbReference type="PANTHER" id="PTHR43085:SF1">
    <property type="entry name" value="PSEUDOURIDINE KINASE-RELATED"/>
    <property type="match status" value="1"/>
</dbReference>
<dbReference type="GO" id="GO:0005524">
    <property type="term" value="F:ATP binding"/>
    <property type="evidence" value="ECO:0007669"/>
    <property type="project" value="UniProtKB-KW"/>
</dbReference>
<dbReference type="SUPFAM" id="SSF53613">
    <property type="entry name" value="Ribokinase-like"/>
    <property type="match status" value="1"/>
</dbReference>
<accession>B8HJG9</accession>
<dbReference type="InterPro" id="IPR011611">
    <property type="entry name" value="PfkB_dom"/>
</dbReference>
<keyword evidence="5" id="KW-0067">ATP-binding</keyword>
<dbReference type="OrthoDB" id="9795789at2"/>
<protein>
    <submittedName>
        <fullName evidence="7">PfkB domain protein</fullName>
    </submittedName>
</protein>
<evidence type="ECO:0000256" key="3">
    <source>
        <dbReference type="ARBA" id="ARBA00022741"/>
    </source>
</evidence>
<dbReference type="PANTHER" id="PTHR43085">
    <property type="entry name" value="HEXOKINASE FAMILY MEMBER"/>
    <property type="match status" value="1"/>
</dbReference>
<dbReference type="EMBL" id="CP001343">
    <property type="protein sequence ID" value="ACL42567.1"/>
    <property type="molecule type" value="Genomic_DNA"/>
</dbReference>
<keyword evidence="8" id="KW-1185">Reference proteome</keyword>
<evidence type="ECO:0000256" key="5">
    <source>
        <dbReference type="ARBA" id="ARBA00022840"/>
    </source>
</evidence>
<reference evidence="7" key="1">
    <citation type="submission" date="2009-01" db="EMBL/GenBank/DDBJ databases">
        <title>Complete sequence of plasmid2 of Arthrobacter chlorophenolicus A6.</title>
        <authorList>
            <consortium name="US DOE Joint Genome Institute"/>
            <person name="Lucas S."/>
            <person name="Copeland A."/>
            <person name="Lapidus A."/>
            <person name="Glavina del Rio T."/>
            <person name="Tice H."/>
            <person name="Bruce D."/>
            <person name="Goodwin L."/>
            <person name="Pitluck S."/>
            <person name="Goltsman E."/>
            <person name="Clum A."/>
            <person name="Larimer F."/>
            <person name="Land M."/>
            <person name="Hauser L."/>
            <person name="Kyrpides N."/>
            <person name="Mikhailova N."/>
            <person name="Jansson J."/>
            <person name="Richardson P."/>
        </authorList>
    </citation>
    <scope>NUCLEOTIDE SEQUENCE [LARGE SCALE GENOMIC DNA]</scope>
    <source>
        <strain evidence="7">A6</strain>
        <plasmid evidence="7">pACHL02</plasmid>
    </source>
</reference>
<evidence type="ECO:0000259" key="6">
    <source>
        <dbReference type="Pfam" id="PF00294"/>
    </source>
</evidence>
<dbReference type="eggNOG" id="COG0524">
    <property type="taxonomic scope" value="Bacteria"/>
</dbReference>
<dbReference type="Proteomes" id="UP000002505">
    <property type="component" value="Plasmid pACHL02"/>
</dbReference>
<evidence type="ECO:0000256" key="4">
    <source>
        <dbReference type="ARBA" id="ARBA00022777"/>
    </source>
</evidence>
<feature type="domain" description="Carbohydrate kinase PfkB" evidence="6">
    <location>
        <begin position="17"/>
        <end position="310"/>
    </location>
</feature>
<dbReference type="GO" id="GO:0016301">
    <property type="term" value="F:kinase activity"/>
    <property type="evidence" value="ECO:0007669"/>
    <property type="project" value="UniProtKB-KW"/>
</dbReference>